<sequence length="138" mass="15486">MEILKLEETYEDEEEVVSEDLSLHSKASNSGMIGCCLEGKLLERTCIQALKVHMVEDVEHSNSCFDQTPVKALYTIFKILNAQLQVLELVLHLIFELVICCLYFLTDEQIQCNISVCKVIGFVGSLARDSLGVHHLGN</sequence>
<evidence type="ECO:0000313" key="2">
    <source>
        <dbReference type="Proteomes" id="UP000583929"/>
    </source>
</evidence>
<evidence type="ECO:0000313" key="1">
    <source>
        <dbReference type="EMBL" id="KAF4382823.1"/>
    </source>
</evidence>
<dbReference type="AlphaFoldDB" id="A0A7J6GIZ2"/>
<accession>A0A7J6GIZ2</accession>
<gene>
    <name evidence="1" type="ORF">G4B88_021606</name>
</gene>
<protein>
    <submittedName>
        <fullName evidence="1">Uncharacterized protein</fullName>
    </submittedName>
</protein>
<dbReference type="EMBL" id="JAATIQ010000100">
    <property type="protein sequence ID" value="KAF4382823.1"/>
    <property type="molecule type" value="Genomic_DNA"/>
</dbReference>
<organism evidence="1 2">
    <name type="scientific">Cannabis sativa</name>
    <name type="common">Hemp</name>
    <name type="synonym">Marijuana</name>
    <dbReference type="NCBI Taxonomy" id="3483"/>
    <lineage>
        <taxon>Eukaryota</taxon>
        <taxon>Viridiplantae</taxon>
        <taxon>Streptophyta</taxon>
        <taxon>Embryophyta</taxon>
        <taxon>Tracheophyta</taxon>
        <taxon>Spermatophyta</taxon>
        <taxon>Magnoliopsida</taxon>
        <taxon>eudicotyledons</taxon>
        <taxon>Gunneridae</taxon>
        <taxon>Pentapetalae</taxon>
        <taxon>rosids</taxon>
        <taxon>fabids</taxon>
        <taxon>Rosales</taxon>
        <taxon>Cannabaceae</taxon>
        <taxon>Cannabis</taxon>
    </lineage>
</organism>
<comment type="caution">
    <text evidence="1">The sequence shown here is derived from an EMBL/GenBank/DDBJ whole genome shotgun (WGS) entry which is preliminary data.</text>
</comment>
<proteinExistence type="predicted"/>
<name>A0A7J6GIZ2_CANSA</name>
<dbReference type="Proteomes" id="UP000583929">
    <property type="component" value="Unassembled WGS sequence"/>
</dbReference>
<keyword evidence="2" id="KW-1185">Reference proteome</keyword>
<reference evidence="1 2" key="1">
    <citation type="journal article" date="2020" name="bioRxiv">
        <title>Sequence and annotation of 42 cannabis genomes reveals extensive copy number variation in cannabinoid synthesis and pathogen resistance genes.</title>
        <authorList>
            <person name="Mckernan K.J."/>
            <person name="Helbert Y."/>
            <person name="Kane L.T."/>
            <person name="Ebling H."/>
            <person name="Zhang L."/>
            <person name="Liu B."/>
            <person name="Eaton Z."/>
            <person name="Mclaughlin S."/>
            <person name="Kingan S."/>
            <person name="Baybayan P."/>
            <person name="Concepcion G."/>
            <person name="Jordan M."/>
            <person name="Riva A."/>
            <person name="Barbazuk W."/>
            <person name="Harkins T."/>
        </authorList>
    </citation>
    <scope>NUCLEOTIDE SEQUENCE [LARGE SCALE GENOMIC DNA]</scope>
    <source>
        <strain evidence="2">cv. Jamaican Lion 4</strain>
        <tissue evidence="1">Leaf</tissue>
    </source>
</reference>